<feature type="domain" description="NR LBD" evidence="4">
    <location>
        <begin position="57"/>
        <end position="304"/>
    </location>
</feature>
<dbReference type="Gene3D" id="1.10.565.10">
    <property type="entry name" value="Retinoid X Receptor"/>
    <property type="match status" value="1"/>
</dbReference>
<keyword evidence="5" id="KW-1185">Reference proteome</keyword>
<dbReference type="PANTHER" id="PTHR46011:SF16">
    <property type="entry name" value="NUCLEAR HORMONE RECEPTOR FAMILY MEMBER NHR-66"/>
    <property type="match status" value="1"/>
</dbReference>
<dbReference type="AlphaFoldDB" id="A0A915EBX7"/>
<protein>
    <submittedName>
        <fullName evidence="6">NR LBD domain-containing protein</fullName>
    </submittedName>
</protein>
<dbReference type="PROSITE" id="PS51843">
    <property type="entry name" value="NR_LBD"/>
    <property type="match status" value="1"/>
</dbReference>
<dbReference type="WBParaSite" id="jg5042">
    <property type="protein sequence ID" value="jg5042"/>
    <property type="gene ID" value="jg5042"/>
</dbReference>
<evidence type="ECO:0000259" key="4">
    <source>
        <dbReference type="PROSITE" id="PS51843"/>
    </source>
</evidence>
<evidence type="ECO:0000256" key="2">
    <source>
        <dbReference type="ARBA" id="ARBA00023163"/>
    </source>
</evidence>
<proteinExistence type="predicted"/>
<dbReference type="Pfam" id="PF00104">
    <property type="entry name" value="Hormone_recep"/>
    <property type="match status" value="1"/>
</dbReference>
<sequence>MTPKSPRLSHPIKSPIERTLSARSQIVVTPTLQQTPSVLEEIVQRYDEMNRRRKVFYSKSSLSSLFDDSVELEPYELTDFGECMYQFWRIEPKLAVEFIASNQYFKEISKDEKAKIFSNFLMTFHAIEEPYITWKHGGLTEGKEFWMMPNRVYMVFNHTEQYFDRNSSIMKDLNLDKSSAVNLFKPSFEHAMEVVGRKMADMNLTKTEMIALVGIVLFDSICPSLAPETKEILNNLKNQLFKDMINHYEADDSIDYPEIRLGNLILLMAGIKIHAQKSRENMHLLKIFDVLPRDELFDDVTGITPAHVSDLADSDTSSSSTANIID</sequence>
<dbReference type="Proteomes" id="UP000887574">
    <property type="component" value="Unplaced"/>
</dbReference>
<name>A0A915EBX7_9BILA</name>
<reference evidence="6" key="1">
    <citation type="submission" date="2022-11" db="UniProtKB">
        <authorList>
            <consortium name="WormBaseParasite"/>
        </authorList>
    </citation>
    <scope>IDENTIFICATION</scope>
</reference>
<evidence type="ECO:0000256" key="1">
    <source>
        <dbReference type="ARBA" id="ARBA00023015"/>
    </source>
</evidence>
<keyword evidence="2" id="KW-0804">Transcription</keyword>
<evidence type="ECO:0000313" key="6">
    <source>
        <dbReference type="WBParaSite" id="jg5042"/>
    </source>
</evidence>
<accession>A0A915EBX7</accession>
<keyword evidence="1" id="KW-0805">Transcription regulation</keyword>
<evidence type="ECO:0000256" key="3">
    <source>
        <dbReference type="ARBA" id="ARBA00023170"/>
    </source>
</evidence>
<evidence type="ECO:0000313" key="5">
    <source>
        <dbReference type="Proteomes" id="UP000887574"/>
    </source>
</evidence>
<keyword evidence="3" id="KW-0675">Receptor</keyword>
<organism evidence="5 6">
    <name type="scientific">Ditylenchus dipsaci</name>
    <dbReference type="NCBI Taxonomy" id="166011"/>
    <lineage>
        <taxon>Eukaryota</taxon>
        <taxon>Metazoa</taxon>
        <taxon>Ecdysozoa</taxon>
        <taxon>Nematoda</taxon>
        <taxon>Chromadorea</taxon>
        <taxon>Rhabditida</taxon>
        <taxon>Tylenchina</taxon>
        <taxon>Tylenchomorpha</taxon>
        <taxon>Sphaerularioidea</taxon>
        <taxon>Anguinidae</taxon>
        <taxon>Anguininae</taxon>
        <taxon>Ditylenchus</taxon>
    </lineage>
</organism>
<dbReference type="InterPro" id="IPR000536">
    <property type="entry name" value="Nucl_hrmn_rcpt_lig-bd"/>
</dbReference>
<dbReference type="InterPro" id="IPR035500">
    <property type="entry name" value="NHR-like_dom_sf"/>
</dbReference>
<dbReference type="SUPFAM" id="SSF48508">
    <property type="entry name" value="Nuclear receptor ligand-binding domain"/>
    <property type="match status" value="1"/>
</dbReference>
<dbReference type="SMART" id="SM00430">
    <property type="entry name" value="HOLI"/>
    <property type="match status" value="1"/>
</dbReference>
<dbReference type="PANTHER" id="PTHR46011">
    <property type="entry name" value="NUCLEAR HORMONE RECEPTOR FAMILY MEMBER NHR-86-RELATED"/>
    <property type="match status" value="1"/>
</dbReference>